<dbReference type="Pfam" id="PF03024">
    <property type="entry name" value="Folate_rec"/>
    <property type="match status" value="1"/>
</dbReference>
<dbReference type="EMBL" id="CAJNNW010026778">
    <property type="protein sequence ID" value="CAE8687665.1"/>
    <property type="molecule type" value="Genomic_DNA"/>
</dbReference>
<feature type="region of interest" description="Disordered" evidence="4">
    <location>
        <begin position="316"/>
        <end position="338"/>
    </location>
</feature>
<feature type="signal peptide" evidence="6">
    <location>
        <begin position="1"/>
        <end position="22"/>
    </location>
</feature>
<keyword evidence="3" id="KW-1015">Disulfide bond</keyword>
<evidence type="ECO:0000256" key="2">
    <source>
        <dbReference type="ARBA" id="ARBA00022729"/>
    </source>
</evidence>
<evidence type="ECO:0000256" key="1">
    <source>
        <dbReference type="ARBA" id="ARBA00007932"/>
    </source>
</evidence>
<dbReference type="PANTHER" id="PTHR10517">
    <property type="entry name" value="FOLATE RECEPTOR"/>
    <property type="match status" value="1"/>
</dbReference>
<evidence type="ECO:0000256" key="6">
    <source>
        <dbReference type="SAM" id="SignalP"/>
    </source>
</evidence>
<evidence type="ECO:0000313" key="8">
    <source>
        <dbReference type="EMBL" id="CAE8687665.1"/>
    </source>
</evidence>
<dbReference type="InterPro" id="IPR004269">
    <property type="entry name" value="Folate_rcpt"/>
</dbReference>
<feature type="domain" description="Folate receptor-like" evidence="7">
    <location>
        <begin position="87"/>
        <end position="234"/>
    </location>
</feature>
<keyword evidence="5" id="KW-1133">Transmembrane helix</keyword>
<comment type="caution">
    <text evidence="8">The sequence shown here is derived from an EMBL/GenBank/DDBJ whole genome shotgun (WGS) entry which is preliminary data.</text>
</comment>
<evidence type="ECO:0000256" key="4">
    <source>
        <dbReference type="SAM" id="MobiDB-lite"/>
    </source>
</evidence>
<dbReference type="GO" id="GO:0009897">
    <property type="term" value="C:external side of plasma membrane"/>
    <property type="evidence" value="ECO:0007669"/>
    <property type="project" value="TreeGrafter"/>
</dbReference>
<gene>
    <name evidence="8" type="ORF">PGLA2088_LOCUS25554</name>
</gene>
<proteinExistence type="inferred from homology"/>
<keyword evidence="5" id="KW-0812">Transmembrane</keyword>
<comment type="similarity">
    <text evidence="1">Belongs to the folate receptor family.</text>
</comment>
<feature type="transmembrane region" description="Helical" evidence="5">
    <location>
        <begin position="279"/>
        <end position="305"/>
    </location>
</feature>
<keyword evidence="5" id="KW-0472">Membrane</keyword>
<dbReference type="Proteomes" id="UP000626109">
    <property type="component" value="Unassembled WGS sequence"/>
</dbReference>
<evidence type="ECO:0000313" key="9">
    <source>
        <dbReference type="Proteomes" id="UP000626109"/>
    </source>
</evidence>
<dbReference type="PANTHER" id="PTHR10517:SF14">
    <property type="entry name" value="FOLATE RECEPTOR 1-RELATED"/>
    <property type="match status" value="1"/>
</dbReference>
<accession>A0A813JXU1</accession>
<keyword evidence="2 6" id="KW-0732">Signal</keyword>
<evidence type="ECO:0000256" key="5">
    <source>
        <dbReference type="SAM" id="Phobius"/>
    </source>
</evidence>
<dbReference type="InterPro" id="IPR018143">
    <property type="entry name" value="Folate_rcpt-like"/>
</dbReference>
<protein>
    <recommendedName>
        <fullName evidence="7">Folate receptor-like domain-containing protein</fullName>
    </recommendedName>
</protein>
<evidence type="ECO:0000259" key="7">
    <source>
        <dbReference type="Pfam" id="PF03024"/>
    </source>
</evidence>
<dbReference type="AlphaFoldDB" id="A0A813JXU1"/>
<organism evidence="8 9">
    <name type="scientific">Polarella glacialis</name>
    <name type="common">Dinoflagellate</name>
    <dbReference type="NCBI Taxonomy" id="89957"/>
    <lineage>
        <taxon>Eukaryota</taxon>
        <taxon>Sar</taxon>
        <taxon>Alveolata</taxon>
        <taxon>Dinophyceae</taxon>
        <taxon>Suessiales</taxon>
        <taxon>Suessiaceae</taxon>
        <taxon>Polarella</taxon>
    </lineage>
</organism>
<name>A0A813JXU1_POLGL</name>
<reference evidence="8" key="1">
    <citation type="submission" date="2021-02" db="EMBL/GenBank/DDBJ databases">
        <authorList>
            <person name="Dougan E. K."/>
            <person name="Rhodes N."/>
            <person name="Thang M."/>
            <person name="Chan C."/>
        </authorList>
    </citation>
    <scope>NUCLEOTIDE SEQUENCE</scope>
</reference>
<dbReference type="GO" id="GO:0038023">
    <property type="term" value="F:signaling receptor activity"/>
    <property type="evidence" value="ECO:0007669"/>
    <property type="project" value="TreeGrafter"/>
</dbReference>
<feature type="chain" id="PRO_5032295749" description="Folate receptor-like domain-containing protein" evidence="6">
    <location>
        <begin position="23"/>
        <end position="338"/>
    </location>
</feature>
<sequence length="338" mass="37211">MAAFVRGVSLAAVVLHQAGVHAGPACKRFDEIYDDGKDLCETMWGTAFKYETNEASAYTMWFFDASNPNTATAQSLGKLPPGGHSSCGLQYYHEKAPAPKSDNFTTCHPWKKSACCKESSVETVSMLTDAYGPEFRWDRCGPMSQECERFFVQESCLYECDPNAGLYRKYNSSVYDPRCDDGATQYDAAYSKANNCSMNTWEMHRMPIKASYCDAWYTACRKDHFCASAEGDYFSCAAEYKVLDKAAALKDQLNSTMIEMAKLQDIVAKSNNGEPEGGLSTVAIVGIVVPSLVAIAGFFFSCCLIRREKMGKPLFDQLNDDRDGPSGGAGQSYGVRQA</sequence>
<evidence type="ECO:0000256" key="3">
    <source>
        <dbReference type="ARBA" id="ARBA00023157"/>
    </source>
</evidence>